<protein>
    <submittedName>
        <fullName evidence="2">DoxX-like family protein</fullName>
    </submittedName>
</protein>
<dbReference type="Proteomes" id="UP001285263">
    <property type="component" value="Unassembled WGS sequence"/>
</dbReference>
<sequence>MAALPLKLHLALASLVVVWLATAVVSMIGGEGEALLARAGVAAGWHAPLIAAGDALDAVLGLALWRWHRRWIYILCALNMIVMTLVATVLLPDLWLDPLGRLLKNLPIATLLYLLHEDAPA</sequence>
<comment type="caution">
    <text evidence="2">The sequence shown here is derived from an EMBL/GenBank/DDBJ whole genome shotgun (WGS) entry which is preliminary data.</text>
</comment>
<feature type="transmembrane region" description="Helical" evidence="1">
    <location>
        <begin position="42"/>
        <end position="64"/>
    </location>
</feature>
<evidence type="ECO:0000313" key="2">
    <source>
        <dbReference type="EMBL" id="MDY0745862.1"/>
    </source>
</evidence>
<dbReference type="Pfam" id="PF13781">
    <property type="entry name" value="DoxX_3"/>
    <property type="match status" value="1"/>
</dbReference>
<proteinExistence type="predicted"/>
<keyword evidence="1" id="KW-0472">Membrane</keyword>
<evidence type="ECO:0000256" key="1">
    <source>
        <dbReference type="SAM" id="Phobius"/>
    </source>
</evidence>
<organism evidence="2 3">
    <name type="scientific">Roseateles agri</name>
    <dbReference type="NCBI Taxonomy" id="3098619"/>
    <lineage>
        <taxon>Bacteria</taxon>
        <taxon>Pseudomonadati</taxon>
        <taxon>Pseudomonadota</taxon>
        <taxon>Betaproteobacteria</taxon>
        <taxon>Burkholderiales</taxon>
        <taxon>Sphaerotilaceae</taxon>
        <taxon>Roseateles</taxon>
    </lineage>
</organism>
<reference evidence="2 3" key="1">
    <citation type="submission" date="2023-11" db="EMBL/GenBank/DDBJ databases">
        <title>Paucibacter sp. nov., isolated from fresh soil in Korea.</title>
        <authorList>
            <person name="Le N.T.T."/>
        </authorList>
    </citation>
    <scope>NUCLEOTIDE SEQUENCE [LARGE SCALE GENOMIC DNA]</scope>
    <source>
        <strain evidence="2 3">R3-3</strain>
    </source>
</reference>
<accession>A0ABU5DHW2</accession>
<dbReference type="EMBL" id="JAXCLA010000004">
    <property type="protein sequence ID" value="MDY0745862.1"/>
    <property type="molecule type" value="Genomic_DNA"/>
</dbReference>
<dbReference type="InterPro" id="IPR025695">
    <property type="entry name" value="DoxX-like"/>
</dbReference>
<feature type="transmembrane region" description="Helical" evidence="1">
    <location>
        <begin position="71"/>
        <end position="91"/>
    </location>
</feature>
<gene>
    <name evidence="2" type="ORF">SNE35_15180</name>
</gene>
<keyword evidence="1" id="KW-0812">Transmembrane</keyword>
<dbReference type="RefSeq" id="WP_320423753.1">
    <property type="nucleotide sequence ID" value="NZ_JAXCLA010000004.1"/>
</dbReference>
<evidence type="ECO:0000313" key="3">
    <source>
        <dbReference type="Proteomes" id="UP001285263"/>
    </source>
</evidence>
<name>A0ABU5DHW2_9BURK</name>
<keyword evidence="1" id="KW-1133">Transmembrane helix</keyword>
<keyword evidence="3" id="KW-1185">Reference proteome</keyword>